<dbReference type="InterPro" id="IPR044634">
    <property type="entry name" value="Zuotin/DnaJC2"/>
</dbReference>
<dbReference type="PROSITE" id="PS50090">
    <property type="entry name" value="MYB_LIKE"/>
    <property type="match status" value="1"/>
</dbReference>
<dbReference type="CDD" id="cd00167">
    <property type="entry name" value="SANT"/>
    <property type="match status" value="1"/>
</dbReference>
<dbReference type="EMBL" id="LUCM01005560">
    <property type="protein sequence ID" value="KAA0192629.1"/>
    <property type="molecule type" value="Genomic_DNA"/>
</dbReference>
<dbReference type="AlphaFoldDB" id="A0A8E0RZK0"/>
<dbReference type="GO" id="GO:0005829">
    <property type="term" value="C:cytosol"/>
    <property type="evidence" value="ECO:0007669"/>
    <property type="project" value="TreeGrafter"/>
</dbReference>
<evidence type="ECO:0000313" key="2">
    <source>
        <dbReference type="EMBL" id="KAA0192629.1"/>
    </source>
</evidence>
<proteinExistence type="predicted"/>
<dbReference type="OrthoDB" id="1690618at2759"/>
<dbReference type="Pfam" id="PF00249">
    <property type="entry name" value="Myb_DNA-binding"/>
    <property type="match status" value="1"/>
</dbReference>
<feature type="domain" description="Myb-like" evidence="1">
    <location>
        <begin position="82"/>
        <end position="134"/>
    </location>
</feature>
<dbReference type="GO" id="GO:0051083">
    <property type="term" value="P:'de novo' cotranslational protein folding"/>
    <property type="evidence" value="ECO:0007669"/>
    <property type="project" value="InterPro"/>
</dbReference>
<dbReference type="GO" id="GO:0006450">
    <property type="term" value="P:regulation of translational fidelity"/>
    <property type="evidence" value="ECO:0007669"/>
    <property type="project" value="InterPro"/>
</dbReference>
<dbReference type="Gene3D" id="1.10.10.60">
    <property type="entry name" value="Homeodomain-like"/>
    <property type="match status" value="1"/>
</dbReference>
<dbReference type="GO" id="GO:0030544">
    <property type="term" value="F:Hsp70 protein binding"/>
    <property type="evidence" value="ECO:0007669"/>
    <property type="project" value="InterPro"/>
</dbReference>
<dbReference type="PANTHER" id="PTHR43999:SF1">
    <property type="entry name" value="DNAJ HOMOLOG SUBFAMILY C MEMBER 2"/>
    <property type="match status" value="1"/>
</dbReference>
<keyword evidence="3" id="KW-1185">Reference proteome</keyword>
<dbReference type="SMART" id="SM00717">
    <property type="entry name" value="SANT"/>
    <property type="match status" value="1"/>
</dbReference>
<dbReference type="PANTHER" id="PTHR43999">
    <property type="entry name" value="DNAJ HOMOLOG SUBFAMILY C MEMBER 2"/>
    <property type="match status" value="1"/>
</dbReference>
<reference evidence="2" key="1">
    <citation type="submission" date="2019-05" db="EMBL/GenBank/DDBJ databases">
        <title>Annotation for the trematode Fasciolopsis buski.</title>
        <authorList>
            <person name="Choi Y.-J."/>
        </authorList>
    </citation>
    <scope>NUCLEOTIDE SEQUENCE</scope>
    <source>
        <strain evidence="2">HT</strain>
        <tissue evidence="2">Whole worm</tissue>
    </source>
</reference>
<name>A0A8E0RZK0_9TREM</name>
<dbReference type="GO" id="GO:0043022">
    <property type="term" value="F:ribosome binding"/>
    <property type="evidence" value="ECO:0007669"/>
    <property type="project" value="InterPro"/>
</dbReference>
<gene>
    <name evidence="2" type="ORF">FBUS_06247</name>
</gene>
<dbReference type="SUPFAM" id="SSF46689">
    <property type="entry name" value="Homeodomain-like"/>
    <property type="match status" value="1"/>
</dbReference>
<sequence length="159" mass="17614">MMSASFYSWEAIAAYVNQHAPGASITGKEALKQAKMLSREDAVIRKEANAKAFISFTSSVRETDAVKNVTITSEIEAEASRPWTVNEQRALEQALRSCPAQSADGPEGDRWQRIADIVGTRTRRECMLRCKELAEQVGANWNHLNHTVYFVSLGTVGHS</sequence>
<dbReference type="InterPro" id="IPR001005">
    <property type="entry name" value="SANT/Myb"/>
</dbReference>
<accession>A0A8E0RZK0</accession>
<dbReference type="Proteomes" id="UP000728185">
    <property type="component" value="Unassembled WGS sequence"/>
</dbReference>
<organism evidence="2 3">
    <name type="scientific">Fasciolopsis buskii</name>
    <dbReference type="NCBI Taxonomy" id="27845"/>
    <lineage>
        <taxon>Eukaryota</taxon>
        <taxon>Metazoa</taxon>
        <taxon>Spiralia</taxon>
        <taxon>Lophotrochozoa</taxon>
        <taxon>Platyhelminthes</taxon>
        <taxon>Trematoda</taxon>
        <taxon>Digenea</taxon>
        <taxon>Plagiorchiida</taxon>
        <taxon>Echinostomata</taxon>
        <taxon>Echinostomatoidea</taxon>
        <taxon>Fasciolidae</taxon>
        <taxon>Fasciolopsis</taxon>
    </lineage>
</organism>
<protein>
    <submittedName>
        <fullName evidence="2">Dnaj subfamily c</fullName>
    </submittedName>
</protein>
<evidence type="ECO:0000259" key="1">
    <source>
        <dbReference type="PROSITE" id="PS50090"/>
    </source>
</evidence>
<comment type="caution">
    <text evidence="2">The sequence shown here is derived from an EMBL/GenBank/DDBJ whole genome shotgun (WGS) entry which is preliminary data.</text>
</comment>
<dbReference type="InterPro" id="IPR009057">
    <property type="entry name" value="Homeodomain-like_sf"/>
</dbReference>
<evidence type="ECO:0000313" key="3">
    <source>
        <dbReference type="Proteomes" id="UP000728185"/>
    </source>
</evidence>